<dbReference type="Proteomes" id="UP001234178">
    <property type="component" value="Unassembled WGS sequence"/>
</dbReference>
<protein>
    <submittedName>
        <fullName evidence="2">Uncharacterized protein</fullName>
    </submittedName>
</protein>
<dbReference type="EMBL" id="JAOYFB010000003">
    <property type="protein sequence ID" value="KAK4011346.1"/>
    <property type="molecule type" value="Genomic_DNA"/>
</dbReference>
<feature type="compositionally biased region" description="Basic and acidic residues" evidence="1">
    <location>
        <begin position="1"/>
        <end position="14"/>
    </location>
</feature>
<sequence length="132" mass="14583">MELREKRSQMELRKQQRPRGQRQQTLKDNGCGSSIVPVLPLSSGSLLILQGESADGCCSRNNPRATFVIQGKRPPIRQQDDWRVSHKVKTVYVIAGNMTFGFTFLNSQCVASTVDNISAAQLSSTAAHEPHS</sequence>
<evidence type="ECO:0000313" key="3">
    <source>
        <dbReference type="Proteomes" id="UP001234178"/>
    </source>
</evidence>
<name>A0ABQ9ZEJ1_9CRUS</name>
<proteinExistence type="predicted"/>
<comment type="caution">
    <text evidence="2">The sequence shown here is derived from an EMBL/GenBank/DDBJ whole genome shotgun (WGS) entry which is preliminary data.</text>
</comment>
<keyword evidence="3" id="KW-1185">Reference proteome</keyword>
<feature type="region of interest" description="Disordered" evidence="1">
    <location>
        <begin position="1"/>
        <end position="32"/>
    </location>
</feature>
<evidence type="ECO:0000313" key="2">
    <source>
        <dbReference type="EMBL" id="KAK4011346.1"/>
    </source>
</evidence>
<organism evidence="2 3">
    <name type="scientific">Daphnia magna</name>
    <dbReference type="NCBI Taxonomy" id="35525"/>
    <lineage>
        <taxon>Eukaryota</taxon>
        <taxon>Metazoa</taxon>
        <taxon>Ecdysozoa</taxon>
        <taxon>Arthropoda</taxon>
        <taxon>Crustacea</taxon>
        <taxon>Branchiopoda</taxon>
        <taxon>Diplostraca</taxon>
        <taxon>Cladocera</taxon>
        <taxon>Anomopoda</taxon>
        <taxon>Daphniidae</taxon>
        <taxon>Daphnia</taxon>
    </lineage>
</organism>
<reference evidence="2 3" key="1">
    <citation type="journal article" date="2023" name="Nucleic Acids Res.">
        <title>The hologenome of Daphnia magna reveals possible DNA methylation and microbiome-mediated evolution of the host genome.</title>
        <authorList>
            <person name="Chaturvedi A."/>
            <person name="Li X."/>
            <person name="Dhandapani V."/>
            <person name="Marshall H."/>
            <person name="Kissane S."/>
            <person name="Cuenca-Cambronero M."/>
            <person name="Asole G."/>
            <person name="Calvet F."/>
            <person name="Ruiz-Romero M."/>
            <person name="Marangio P."/>
            <person name="Guigo R."/>
            <person name="Rago D."/>
            <person name="Mirbahai L."/>
            <person name="Eastwood N."/>
            <person name="Colbourne J.K."/>
            <person name="Zhou J."/>
            <person name="Mallon E."/>
            <person name="Orsini L."/>
        </authorList>
    </citation>
    <scope>NUCLEOTIDE SEQUENCE [LARGE SCALE GENOMIC DNA]</scope>
    <source>
        <strain evidence="2">LRV0_1</strain>
    </source>
</reference>
<gene>
    <name evidence="2" type="ORF">OUZ56_020462</name>
</gene>
<accession>A0ABQ9ZEJ1</accession>
<evidence type="ECO:0000256" key="1">
    <source>
        <dbReference type="SAM" id="MobiDB-lite"/>
    </source>
</evidence>